<feature type="compositionally biased region" description="Polar residues" evidence="1">
    <location>
        <begin position="454"/>
        <end position="480"/>
    </location>
</feature>
<proteinExistence type="predicted"/>
<keyword evidence="2" id="KW-0732">Signal</keyword>
<evidence type="ECO:0000256" key="1">
    <source>
        <dbReference type="SAM" id="MobiDB-lite"/>
    </source>
</evidence>
<feature type="region of interest" description="Disordered" evidence="1">
    <location>
        <begin position="411"/>
        <end position="578"/>
    </location>
</feature>
<feature type="chain" id="PRO_5042042566" description="Fungal N-terminal domain-containing protein" evidence="2">
    <location>
        <begin position="27"/>
        <end position="607"/>
    </location>
</feature>
<feature type="region of interest" description="Disordered" evidence="1">
    <location>
        <begin position="324"/>
        <end position="398"/>
    </location>
</feature>
<feature type="compositionally biased region" description="Low complexity" evidence="1">
    <location>
        <begin position="497"/>
        <end position="512"/>
    </location>
</feature>
<evidence type="ECO:0008006" key="5">
    <source>
        <dbReference type="Google" id="ProtNLM"/>
    </source>
</evidence>
<name>A0AAD4KT52_9EURO</name>
<comment type="caution">
    <text evidence="3">The sequence shown here is derived from an EMBL/GenBank/DDBJ whole genome shotgun (WGS) entry which is preliminary data.</text>
</comment>
<organism evidence="3 4">
    <name type="scientific">Talaromyces proteolyticus</name>
    <dbReference type="NCBI Taxonomy" id="1131652"/>
    <lineage>
        <taxon>Eukaryota</taxon>
        <taxon>Fungi</taxon>
        <taxon>Dikarya</taxon>
        <taxon>Ascomycota</taxon>
        <taxon>Pezizomycotina</taxon>
        <taxon>Eurotiomycetes</taxon>
        <taxon>Eurotiomycetidae</taxon>
        <taxon>Eurotiales</taxon>
        <taxon>Trichocomaceae</taxon>
        <taxon>Talaromyces</taxon>
        <taxon>Talaromyces sect. Bacilispori</taxon>
    </lineage>
</organism>
<protein>
    <recommendedName>
        <fullName evidence="5">Fungal N-terminal domain-containing protein</fullName>
    </recommendedName>
</protein>
<dbReference type="AlphaFoldDB" id="A0AAD4KT52"/>
<accession>A0AAD4KT52</accession>
<evidence type="ECO:0000256" key="2">
    <source>
        <dbReference type="SAM" id="SignalP"/>
    </source>
</evidence>
<dbReference type="EMBL" id="JAJTJA010000004">
    <property type="protein sequence ID" value="KAH8700422.1"/>
    <property type="molecule type" value="Genomic_DNA"/>
</dbReference>
<gene>
    <name evidence="3" type="ORF">BGW36DRAFT_357084</name>
</gene>
<feature type="compositionally biased region" description="Basic residues" evidence="1">
    <location>
        <begin position="557"/>
        <end position="568"/>
    </location>
</feature>
<dbReference type="Proteomes" id="UP001201262">
    <property type="component" value="Unassembled WGS sequence"/>
</dbReference>
<feature type="compositionally biased region" description="Basic residues" evidence="1">
    <location>
        <begin position="348"/>
        <end position="361"/>
    </location>
</feature>
<feature type="compositionally biased region" description="Low complexity" evidence="1">
    <location>
        <begin position="530"/>
        <end position="545"/>
    </location>
</feature>
<evidence type="ECO:0000313" key="3">
    <source>
        <dbReference type="EMBL" id="KAH8700422.1"/>
    </source>
</evidence>
<dbReference type="GeneID" id="70244133"/>
<feature type="signal peptide" evidence="2">
    <location>
        <begin position="1"/>
        <end position="26"/>
    </location>
</feature>
<feature type="compositionally biased region" description="Basic and acidic residues" evidence="1">
    <location>
        <begin position="377"/>
        <end position="389"/>
    </location>
</feature>
<evidence type="ECO:0000313" key="4">
    <source>
        <dbReference type="Proteomes" id="UP001201262"/>
    </source>
</evidence>
<dbReference type="RefSeq" id="XP_046074128.1">
    <property type="nucleotide sequence ID" value="XM_046213846.1"/>
</dbReference>
<reference evidence="3" key="1">
    <citation type="submission" date="2021-12" db="EMBL/GenBank/DDBJ databases">
        <title>Convergent genome expansion in fungi linked to evolution of root-endophyte symbiosis.</title>
        <authorList>
            <consortium name="DOE Joint Genome Institute"/>
            <person name="Ke Y.-H."/>
            <person name="Bonito G."/>
            <person name="Liao H.-L."/>
            <person name="Looney B."/>
            <person name="Rojas-Flechas A."/>
            <person name="Nash J."/>
            <person name="Hameed K."/>
            <person name="Schadt C."/>
            <person name="Martin F."/>
            <person name="Crous P.W."/>
            <person name="Miettinen O."/>
            <person name="Magnuson J.K."/>
            <person name="Labbe J."/>
            <person name="Jacobson D."/>
            <person name="Doktycz M.J."/>
            <person name="Veneault-Fourrey C."/>
            <person name="Kuo A."/>
            <person name="Mondo S."/>
            <person name="Calhoun S."/>
            <person name="Riley R."/>
            <person name="Ohm R."/>
            <person name="LaButti K."/>
            <person name="Andreopoulos B."/>
            <person name="Pangilinan J."/>
            <person name="Nolan M."/>
            <person name="Tritt A."/>
            <person name="Clum A."/>
            <person name="Lipzen A."/>
            <person name="Daum C."/>
            <person name="Barry K."/>
            <person name="Grigoriev I.V."/>
            <person name="Vilgalys R."/>
        </authorList>
    </citation>
    <scope>NUCLEOTIDE SEQUENCE</scope>
    <source>
        <strain evidence="3">PMI_201</strain>
    </source>
</reference>
<feature type="compositionally biased region" description="Pro residues" evidence="1">
    <location>
        <begin position="418"/>
        <end position="429"/>
    </location>
</feature>
<sequence length="607" mass="67653">MNDTGSIASAAGAGLRLALLLNAVACQVANLGVDIHSISKGITLFSTSLKQATQSLQSEHSVHTQECLDTAYQISDQARAVFEEVQDMLDTVQKPEPQDDSQPTPSVQQRFKTCFKKQRVTYLLAQLESLKFSLMAMIQVLQLGRLLEVRNVLNTITEELIAQERADAQNMLIVRYWSTKKLDRLWDLARQEALETAPSTPDSATPTPSKLPVIPLGVESSLNSVEESPKDMLRLTGAVLDALLKRWIRLEAGQRVMVITSNQAMRGASPHAYVSSGSEDDLSDDASSDHSYMQGYYLEGVTTDWRKPHSQDARSHAARLRKLYSNKQADVQSDSDSEADSETSIASSRRKAKKAALRKNKTFPASNEDLDIVPRQFSDRNEPEHRDQPTSRPYSYSAANKIPGCEAENSWRHQDTIPPKPQPAAPQAPPLQASQTRPIPMPQPNANGRPDRLATSQPSPSWATAQSPSNNRSGMHQHSSYYPPPSNTFYSAPGRPQPNFYPQQQQQQQQPRYNPPPSRAFGRTVSDNVQQQQQQQQQQAQKPQQYLSPIVPQQQQHRYRSSRSRKGNHSPQGYDRHKDLKRTAMRGILGVSAIGGFMDALEAFSII</sequence>
<keyword evidence="4" id="KW-1185">Reference proteome</keyword>
<feature type="region of interest" description="Disordered" evidence="1">
    <location>
        <begin position="267"/>
        <end position="289"/>
    </location>
</feature>